<dbReference type="PANTHER" id="PTHR45982">
    <property type="entry name" value="REGULATOR OF CHROMOSOME CONDENSATION"/>
    <property type="match status" value="1"/>
</dbReference>
<keyword evidence="3" id="KW-1185">Reference proteome</keyword>
<protein>
    <submittedName>
        <fullName evidence="2">Uncharacterized protein</fullName>
    </submittedName>
</protein>
<organism evidence="2 3">
    <name type="scientific">Nannocystis pusilla</name>
    <dbReference type="NCBI Taxonomy" id="889268"/>
    <lineage>
        <taxon>Bacteria</taxon>
        <taxon>Pseudomonadati</taxon>
        <taxon>Myxococcota</taxon>
        <taxon>Polyangia</taxon>
        <taxon>Nannocystales</taxon>
        <taxon>Nannocystaceae</taxon>
        <taxon>Nannocystis</taxon>
    </lineage>
</organism>
<name>A0A9X3EZR5_9BACT</name>
<dbReference type="PANTHER" id="PTHR45982:SF1">
    <property type="entry name" value="REGULATOR OF CHROMOSOME CONDENSATION"/>
    <property type="match status" value="1"/>
</dbReference>
<proteinExistence type="predicted"/>
<feature type="region of interest" description="Disordered" evidence="1">
    <location>
        <begin position="409"/>
        <end position="428"/>
    </location>
</feature>
<evidence type="ECO:0000313" key="3">
    <source>
        <dbReference type="Proteomes" id="UP001150924"/>
    </source>
</evidence>
<dbReference type="InterPro" id="IPR051553">
    <property type="entry name" value="Ran_GTPase-activating"/>
</dbReference>
<dbReference type="InterPro" id="IPR009091">
    <property type="entry name" value="RCC1/BLIP-II"/>
</dbReference>
<evidence type="ECO:0000256" key="1">
    <source>
        <dbReference type="SAM" id="MobiDB-lite"/>
    </source>
</evidence>
<dbReference type="EMBL" id="JAPNKE010000002">
    <property type="protein sequence ID" value="MCY1013399.1"/>
    <property type="molecule type" value="Genomic_DNA"/>
</dbReference>
<gene>
    <name evidence="2" type="ORF">OV079_49310</name>
</gene>
<dbReference type="SUPFAM" id="SSF50985">
    <property type="entry name" value="RCC1/BLIP-II"/>
    <property type="match status" value="2"/>
</dbReference>
<dbReference type="Pfam" id="PF13540">
    <property type="entry name" value="RCC1_2"/>
    <property type="match status" value="1"/>
</dbReference>
<dbReference type="AlphaFoldDB" id="A0A9X3EZR5"/>
<sequence length="428" mass="45103">MQLVPGVTDAGDVAVGGRHACALHQTGAVSCWGDSKDGQLGTFAHAPGAAHAVQVTWPMVAIGVGEHHSCGQYRDGRIACWGSNARGESGWGQESLSLSPERIVGLSEIDGLLAARSLTCAQRRGEALCWGAMYGLQPGSELLEPTRVEALRRSRGIVGAGGTACAWTADHTAHCLAGTASVPTTDVLQIVPGDRRSFPWALRSDGVWRQPSSEAKLLPEDFIAALAPPPGKPQAIVEIAAWSDADGLCARLQQGRVRCLPDVESDEEPLEMSLAGSRRSQPLPDARSIRSNRLGVCALLVNGTVACIDDWSEDPAAELVPQLREVVELAAGQRHFCARTHKGEVFCWGGNESGQLGDGTTRSRTKSPVKVIGLTGTRGIAAGDVHTCALTQAREVVCWGDHRGNGRAAHAKANERSASPVVIRGTPL</sequence>
<dbReference type="GO" id="GO:0005085">
    <property type="term" value="F:guanyl-nucleotide exchange factor activity"/>
    <property type="evidence" value="ECO:0007669"/>
    <property type="project" value="TreeGrafter"/>
</dbReference>
<dbReference type="InterPro" id="IPR000408">
    <property type="entry name" value="Reg_chr_condens"/>
</dbReference>
<dbReference type="GO" id="GO:0005737">
    <property type="term" value="C:cytoplasm"/>
    <property type="evidence" value="ECO:0007669"/>
    <property type="project" value="TreeGrafter"/>
</dbReference>
<evidence type="ECO:0000313" key="2">
    <source>
        <dbReference type="EMBL" id="MCY1013399.1"/>
    </source>
</evidence>
<dbReference type="RefSeq" id="WP_267777299.1">
    <property type="nucleotide sequence ID" value="NZ_JAPNKE010000002.1"/>
</dbReference>
<dbReference type="PROSITE" id="PS50012">
    <property type="entry name" value="RCC1_3"/>
    <property type="match status" value="2"/>
</dbReference>
<dbReference type="Pfam" id="PF00415">
    <property type="entry name" value="RCC1"/>
    <property type="match status" value="1"/>
</dbReference>
<accession>A0A9X3EZR5</accession>
<dbReference type="Gene3D" id="2.130.10.30">
    <property type="entry name" value="Regulator of chromosome condensation 1/beta-lactamase-inhibitor protein II"/>
    <property type="match status" value="2"/>
</dbReference>
<dbReference type="Proteomes" id="UP001150924">
    <property type="component" value="Unassembled WGS sequence"/>
</dbReference>
<reference evidence="2" key="1">
    <citation type="submission" date="2022-11" db="EMBL/GenBank/DDBJ databases">
        <title>Minimal conservation of predation-associated metabolite biosynthetic gene clusters underscores biosynthetic potential of Myxococcota including descriptions for ten novel species: Archangium lansinium sp. nov., Myxococcus landrumus sp. nov., Nannocystis bai.</title>
        <authorList>
            <person name="Ahearne A."/>
            <person name="Stevens C."/>
            <person name="Phillips K."/>
        </authorList>
    </citation>
    <scope>NUCLEOTIDE SEQUENCE</scope>
    <source>
        <strain evidence="2">Na p29</strain>
    </source>
</reference>
<comment type="caution">
    <text evidence="2">The sequence shown here is derived from an EMBL/GenBank/DDBJ whole genome shotgun (WGS) entry which is preliminary data.</text>
</comment>